<dbReference type="OrthoDB" id="2142040at2759"/>
<reference evidence="1 2" key="1">
    <citation type="journal article" date="2007" name="Nature">
        <title>Evolution of genes and genomes on the Drosophila phylogeny.</title>
        <authorList>
            <consortium name="Drosophila 12 Genomes Consortium"/>
            <person name="Clark A.G."/>
            <person name="Eisen M.B."/>
            <person name="Smith D.R."/>
            <person name="Bergman C.M."/>
            <person name="Oliver B."/>
            <person name="Markow T.A."/>
            <person name="Kaufman T.C."/>
            <person name="Kellis M."/>
            <person name="Gelbart W."/>
            <person name="Iyer V.N."/>
            <person name="Pollard D.A."/>
            <person name="Sackton T.B."/>
            <person name="Larracuente A.M."/>
            <person name="Singh N.D."/>
            <person name="Abad J.P."/>
            <person name="Abt D.N."/>
            <person name="Adryan B."/>
            <person name="Aguade M."/>
            <person name="Akashi H."/>
            <person name="Anderson W.W."/>
            <person name="Aquadro C.F."/>
            <person name="Ardell D.H."/>
            <person name="Arguello R."/>
            <person name="Artieri C.G."/>
            <person name="Barbash D.A."/>
            <person name="Barker D."/>
            <person name="Barsanti P."/>
            <person name="Batterham P."/>
            <person name="Batzoglou S."/>
            <person name="Begun D."/>
            <person name="Bhutkar A."/>
            <person name="Blanco E."/>
            <person name="Bosak S.A."/>
            <person name="Bradley R.K."/>
            <person name="Brand A.D."/>
            <person name="Brent M.R."/>
            <person name="Brooks A.N."/>
            <person name="Brown R.H."/>
            <person name="Butlin R.K."/>
            <person name="Caggese C."/>
            <person name="Calvi B.R."/>
            <person name="Bernardo de Carvalho A."/>
            <person name="Caspi A."/>
            <person name="Castrezana S."/>
            <person name="Celniker S.E."/>
            <person name="Chang J.L."/>
            <person name="Chapple C."/>
            <person name="Chatterji S."/>
            <person name="Chinwalla A."/>
            <person name="Civetta A."/>
            <person name="Clifton S.W."/>
            <person name="Comeron J.M."/>
            <person name="Costello J.C."/>
            <person name="Coyne J.A."/>
            <person name="Daub J."/>
            <person name="David R.G."/>
            <person name="Delcher A.L."/>
            <person name="Delehaunty K."/>
            <person name="Do C.B."/>
            <person name="Ebling H."/>
            <person name="Edwards K."/>
            <person name="Eickbush T."/>
            <person name="Evans J.D."/>
            <person name="Filipski A."/>
            <person name="Findeiss S."/>
            <person name="Freyhult E."/>
            <person name="Fulton L."/>
            <person name="Fulton R."/>
            <person name="Garcia A.C."/>
            <person name="Gardiner A."/>
            <person name="Garfield D.A."/>
            <person name="Garvin B.E."/>
            <person name="Gibson G."/>
            <person name="Gilbert D."/>
            <person name="Gnerre S."/>
            <person name="Godfrey J."/>
            <person name="Good R."/>
            <person name="Gotea V."/>
            <person name="Gravely B."/>
            <person name="Greenberg A.J."/>
            <person name="Griffiths-Jones S."/>
            <person name="Gross S."/>
            <person name="Guigo R."/>
            <person name="Gustafson E.A."/>
            <person name="Haerty W."/>
            <person name="Hahn M.W."/>
            <person name="Halligan D.L."/>
            <person name="Halpern A.L."/>
            <person name="Halter G.M."/>
            <person name="Han M.V."/>
            <person name="Heger A."/>
            <person name="Hillier L."/>
            <person name="Hinrichs A.S."/>
            <person name="Holmes I."/>
            <person name="Hoskins R.A."/>
            <person name="Hubisz M.J."/>
            <person name="Hultmark D."/>
            <person name="Huntley M.A."/>
            <person name="Jaffe D.B."/>
            <person name="Jagadeeshan S."/>
            <person name="Jeck W.R."/>
            <person name="Johnson J."/>
            <person name="Jones C.D."/>
            <person name="Jordan W.C."/>
            <person name="Karpen G.H."/>
            <person name="Kataoka E."/>
            <person name="Keightley P.D."/>
            <person name="Kheradpour P."/>
            <person name="Kirkness E.F."/>
            <person name="Koerich L.B."/>
            <person name="Kristiansen K."/>
            <person name="Kudrna D."/>
            <person name="Kulathinal R.J."/>
            <person name="Kumar S."/>
            <person name="Kwok R."/>
            <person name="Lander E."/>
            <person name="Langley C.H."/>
            <person name="Lapoint R."/>
            <person name="Lazzaro B.P."/>
            <person name="Lee S.J."/>
            <person name="Levesque L."/>
            <person name="Li R."/>
            <person name="Lin C.F."/>
            <person name="Lin M.F."/>
            <person name="Lindblad-Toh K."/>
            <person name="Llopart A."/>
            <person name="Long M."/>
            <person name="Low L."/>
            <person name="Lozovsky E."/>
            <person name="Lu J."/>
            <person name="Luo M."/>
            <person name="Machado C.A."/>
            <person name="Makalowski W."/>
            <person name="Marzo M."/>
            <person name="Matsuda M."/>
            <person name="Matzkin L."/>
            <person name="McAllister B."/>
            <person name="McBride C.S."/>
            <person name="McKernan B."/>
            <person name="McKernan K."/>
            <person name="Mendez-Lago M."/>
            <person name="Minx P."/>
            <person name="Mollenhauer M.U."/>
            <person name="Montooth K."/>
            <person name="Mount S.M."/>
            <person name="Mu X."/>
            <person name="Myers E."/>
            <person name="Negre B."/>
            <person name="Newfeld S."/>
            <person name="Nielsen R."/>
            <person name="Noor M.A."/>
            <person name="O'Grady P."/>
            <person name="Pachter L."/>
            <person name="Papaceit M."/>
            <person name="Parisi M.J."/>
            <person name="Parisi M."/>
            <person name="Parts L."/>
            <person name="Pedersen J.S."/>
            <person name="Pesole G."/>
            <person name="Phillippy A.M."/>
            <person name="Ponting C.P."/>
            <person name="Pop M."/>
            <person name="Porcelli D."/>
            <person name="Powell J.R."/>
            <person name="Prohaska S."/>
            <person name="Pruitt K."/>
            <person name="Puig M."/>
            <person name="Quesneville H."/>
            <person name="Ram K.R."/>
            <person name="Rand D."/>
            <person name="Rasmussen M.D."/>
            <person name="Reed L.K."/>
            <person name="Reenan R."/>
            <person name="Reily A."/>
            <person name="Remington K.A."/>
            <person name="Rieger T.T."/>
            <person name="Ritchie M.G."/>
            <person name="Robin C."/>
            <person name="Rogers Y.H."/>
            <person name="Rohde C."/>
            <person name="Rozas J."/>
            <person name="Rubenfield M.J."/>
            <person name="Ruiz A."/>
            <person name="Russo S."/>
            <person name="Salzberg S.L."/>
            <person name="Sanchez-Gracia A."/>
            <person name="Saranga D.J."/>
            <person name="Sato H."/>
            <person name="Schaeffer S.W."/>
            <person name="Schatz M.C."/>
            <person name="Schlenke T."/>
            <person name="Schwartz R."/>
            <person name="Segarra C."/>
            <person name="Singh R.S."/>
            <person name="Sirot L."/>
            <person name="Sirota M."/>
            <person name="Sisneros N.B."/>
            <person name="Smith C.D."/>
            <person name="Smith T.F."/>
            <person name="Spieth J."/>
            <person name="Stage D.E."/>
            <person name="Stark A."/>
            <person name="Stephan W."/>
            <person name="Strausberg R.L."/>
            <person name="Strempel S."/>
            <person name="Sturgill D."/>
            <person name="Sutton G."/>
            <person name="Sutton G.G."/>
            <person name="Tao W."/>
            <person name="Teichmann S."/>
            <person name="Tobari Y.N."/>
            <person name="Tomimura Y."/>
            <person name="Tsolas J.M."/>
            <person name="Valente V.L."/>
            <person name="Venter E."/>
            <person name="Venter J.C."/>
            <person name="Vicario S."/>
            <person name="Vieira F.G."/>
            <person name="Vilella A.J."/>
            <person name="Villasante A."/>
            <person name="Walenz B."/>
            <person name="Wang J."/>
            <person name="Wasserman M."/>
            <person name="Watts T."/>
            <person name="Wilson D."/>
            <person name="Wilson R.K."/>
            <person name="Wing R.A."/>
            <person name="Wolfner M.F."/>
            <person name="Wong A."/>
            <person name="Wong G.K."/>
            <person name="Wu C.I."/>
            <person name="Wu G."/>
            <person name="Yamamoto D."/>
            <person name="Yang H.P."/>
            <person name="Yang S.P."/>
            <person name="Yorke J.A."/>
            <person name="Yoshida K."/>
            <person name="Zdobnov E."/>
            <person name="Zhang P."/>
            <person name="Zhang Y."/>
            <person name="Zimin A.V."/>
            <person name="Baldwin J."/>
            <person name="Abdouelleil A."/>
            <person name="Abdulkadir J."/>
            <person name="Abebe A."/>
            <person name="Abera B."/>
            <person name="Abreu J."/>
            <person name="Acer S.C."/>
            <person name="Aftuck L."/>
            <person name="Alexander A."/>
            <person name="An P."/>
            <person name="Anderson E."/>
            <person name="Anderson S."/>
            <person name="Arachi H."/>
            <person name="Azer M."/>
            <person name="Bachantsang P."/>
            <person name="Barry A."/>
            <person name="Bayul T."/>
            <person name="Berlin A."/>
            <person name="Bessette D."/>
            <person name="Bloom T."/>
            <person name="Blye J."/>
            <person name="Boguslavskiy L."/>
            <person name="Bonnet C."/>
            <person name="Boukhgalter B."/>
            <person name="Bourzgui I."/>
            <person name="Brown A."/>
            <person name="Cahill P."/>
            <person name="Channer S."/>
            <person name="Cheshatsang Y."/>
            <person name="Chuda L."/>
            <person name="Citroen M."/>
            <person name="Collymore A."/>
            <person name="Cooke P."/>
            <person name="Costello M."/>
            <person name="D'Aco K."/>
            <person name="Daza R."/>
            <person name="De Haan G."/>
            <person name="DeGray S."/>
            <person name="DeMaso C."/>
            <person name="Dhargay N."/>
            <person name="Dooley K."/>
            <person name="Dooley E."/>
            <person name="Doricent M."/>
            <person name="Dorje P."/>
            <person name="Dorjee K."/>
            <person name="Dupes A."/>
            <person name="Elong R."/>
            <person name="Falk J."/>
            <person name="Farina A."/>
            <person name="Faro S."/>
            <person name="Ferguson D."/>
            <person name="Fisher S."/>
            <person name="Foley C.D."/>
            <person name="Franke A."/>
            <person name="Friedrich D."/>
            <person name="Gadbois L."/>
            <person name="Gearin G."/>
            <person name="Gearin C.R."/>
            <person name="Giannoukos G."/>
            <person name="Goode T."/>
            <person name="Graham J."/>
            <person name="Grandbois E."/>
            <person name="Grewal S."/>
            <person name="Gyaltsen K."/>
            <person name="Hafez N."/>
            <person name="Hagos B."/>
            <person name="Hall J."/>
            <person name="Henson C."/>
            <person name="Hollinger A."/>
            <person name="Honan T."/>
            <person name="Huard M.D."/>
            <person name="Hughes L."/>
            <person name="Hurhula B."/>
            <person name="Husby M.E."/>
            <person name="Kamat A."/>
            <person name="Kanga B."/>
            <person name="Kashin S."/>
            <person name="Khazanovich D."/>
            <person name="Kisner P."/>
            <person name="Lance K."/>
            <person name="Lara M."/>
            <person name="Lee W."/>
            <person name="Lennon N."/>
            <person name="Letendre F."/>
            <person name="LeVine R."/>
            <person name="Lipovsky A."/>
            <person name="Liu X."/>
            <person name="Liu J."/>
            <person name="Liu S."/>
            <person name="Lokyitsang T."/>
            <person name="Lokyitsang Y."/>
            <person name="Lubonja R."/>
            <person name="Lui A."/>
            <person name="MacDonald P."/>
            <person name="Magnisalis V."/>
            <person name="Maru K."/>
            <person name="Matthews C."/>
            <person name="McCusker W."/>
            <person name="McDonough S."/>
            <person name="Mehta T."/>
            <person name="Meldrim J."/>
            <person name="Meneus L."/>
            <person name="Mihai O."/>
            <person name="Mihalev A."/>
            <person name="Mihova T."/>
            <person name="Mittelman R."/>
            <person name="Mlenga V."/>
            <person name="Montmayeur A."/>
            <person name="Mulrain L."/>
            <person name="Navidi A."/>
            <person name="Naylor J."/>
            <person name="Negash T."/>
            <person name="Nguyen T."/>
            <person name="Nguyen N."/>
            <person name="Nicol R."/>
            <person name="Norbu C."/>
            <person name="Norbu N."/>
            <person name="Novod N."/>
            <person name="O'Neill B."/>
            <person name="Osman S."/>
            <person name="Markiewicz E."/>
            <person name="Oyono O.L."/>
            <person name="Patti C."/>
            <person name="Phunkhang P."/>
            <person name="Pierre F."/>
            <person name="Priest M."/>
            <person name="Raghuraman S."/>
            <person name="Rege F."/>
            <person name="Reyes R."/>
            <person name="Rise C."/>
            <person name="Rogov P."/>
            <person name="Ross K."/>
            <person name="Ryan E."/>
            <person name="Settipalli S."/>
            <person name="Shea T."/>
            <person name="Sherpa N."/>
            <person name="Shi L."/>
            <person name="Shih D."/>
            <person name="Sparrow T."/>
            <person name="Spaulding J."/>
            <person name="Stalker J."/>
            <person name="Stange-Thomann N."/>
            <person name="Stavropoulos S."/>
            <person name="Stone C."/>
            <person name="Strader C."/>
            <person name="Tesfaye S."/>
            <person name="Thomson T."/>
            <person name="Thoulutsang Y."/>
            <person name="Thoulutsang D."/>
            <person name="Topham K."/>
            <person name="Topping I."/>
            <person name="Tsamla T."/>
            <person name="Vassiliev H."/>
            <person name="Vo A."/>
            <person name="Wangchuk T."/>
            <person name="Wangdi T."/>
            <person name="Weiand M."/>
            <person name="Wilkinson J."/>
            <person name="Wilson A."/>
            <person name="Yadav S."/>
            <person name="Young G."/>
            <person name="Yu Q."/>
            <person name="Zembek L."/>
            <person name="Zhong D."/>
            <person name="Zimmer A."/>
            <person name="Zwirko Z."/>
            <person name="Jaffe D.B."/>
            <person name="Alvarez P."/>
            <person name="Brockman W."/>
            <person name="Butler J."/>
            <person name="Chin C."/>
            <person name="Gnerre S."/>
            <person name="Grabherr M."/>
            <person name="Kleber M."/>
            <person name="Mauceli E."/>
            <person name="MacCallum I."/>
        </authorList>
    </citation>
    <scope>NUCLEOTIDE SEQUENCE [LARGE SCALE GENOMIC DNA]</scope>
    <source>
        <strain evidence="2">Tucson 15010-1051.87</strain>
    </source>
</reference>
<dbReference type="EMBL" id="CH940649">
    <property type="protein sequence ID" value="KRF81146.1"/>
    <property type="molecule type" value="Genomic_DNA"/>
</dbReference>
<evidence type="ECO:0000313" key="1">
    <source>
        <dbReference type="EMBL" id="KRF81146.1"/>
    </source>
</evidence>
<dbReference type="SMART" id="SM00696">
    <property type="entry name" value="DM9"/>
    <property type="match status" value="2"/>
</dbReference>
<dbReference type="Proteomes" id="UP000008792">
    <property type="component" value="Unassembled WGS sequence"/>
</dbReference>
<keyword evidence="2" id="KW-1185">Reference proteome</keyword>
<gene>
    <name evidence="1" type="primary">Dvir\GJ15279</name>
    <name evidence="1" type="ORF">Dvir_GJ15279</name>
</gene>
<accession>A0A0Q9W8V5</accession>
<dbReference type="InterPro" id="IPR006616">
    <property type="entry name" value="DM9_repeat"/>
</dbReference>
<dbReference type="PANTHER" id="PTHR31649:SF10">
    <property type="entry name" value="IP19903P-RELATED"/>
    <property type="match status" value="1"/>
</dbReference>
<proteinExistence type="predicted"/>
<dbReference type="PANTHER" id="PTHR31649">
    <property type="entry name" value="AGAP009604-PA"/>
    <property type="match status" value="1"/>
</dbReference>
<protein>
    <submittedName>
        <fullName evidence="1">Uncharacterized protein</fullName>
    </submittedName>
</protein>
<dbReference type="SMR" id="A0A0Q9W8V5"/>
<sequence>MSVVDAAVQTLLDQVHAAAANAAPAHIYSAPTSQRPRTFSPILEGLLALKKRLRREYVRTQDPTIDRIYRRIANRVRKELIISKRNATDTMLEEATADESSKFALWKLSSRYKRQAAPKFPVRLPDDTWARSPMDRAEAFACNLEERFKPFETASHARIQRVAQTLEAPLQMSLPVSPITFQEISCMNRQKAYINTKPIKNLHSYQTVITIHSPTKLIALTLIFAQLLGTIYCGVYDNTDRWVLSDKSQNFPENAVLGGIDSYGYENYVGRVVYSSSILPARVRSETGYTTYNTDTLANQATSYELLVANETVSYHWVRSYDGFRERNAVSVGTSTLNERVYVCRARTDGGIFIGTLYLSEKVCFIRYENFPMRQISKYEVLVRQVTPAARAPFVNQIN</sequence>
<evidence type="ECO:0000313" key="2">
    <source>
        <dbReference type="Proteomes" id="UP000008792"/>
    </source>
</evidence>
<dbReference type="AlphaFoldDB" id="A0A0Q9W8V5"/>
<dbReference type="InParanoid" id="A0A0Q9W8V5"/>
<name>A0A0Q9W8V5_DROVI</name>
<organism evidence="1 2">
    <name type="scientific">Drosophila virilis</name>
    <name type="common">Fruit fly</name>
    <dbReference type="NCBI Taxonomy" id="7244"/>
    <lineage>
        <taxon>Eukaryota</taxon>
        <taxon>Metazoa</taxon>
        <taxon>Ecdysozoa</taxon>
        <taxon>Arthropoda</taxon>
        <taxon>Hexapoda</taxon>
        <taxon>Insecta</taxon>
        <taxon>Pterygota</taxon>
        <taxon>Neoptera</taxon>
        <taxon>Endopterygota</taxon>
        <taxon>Diptera</taxon>
        <taxon>Brachycera</taxon>
        <taxon>Muscomorpha</taxon>
        <taxon>Ephydroidea</taxon>
        <taxon>Drosophilidae</taxon>
        <taxon>Drosophila</taxon>
    </lineage>
</organism>
<dbReference type="Pfam" id="PF11901">
    <property type="entry name" value="DM9"/>
    <property type="match status" value="1"/>
</dbReference>